<dbReference type="Pfam" id="PF04985">
    <property type="entry name" value="Phage_tube"/>
    <property type="match status" value="1"/>
</dbReference>
<proteinExistence type="predicted"/>
<evidence type="ECO:0000313" key="2">
    <source>
        <dbReference type="Proteomes" id="UP000269883"/>
    </source>
</evidence>
<dbReference type="EMBL" id="AP017378">
    <property type="protein sequence ID" value="BBD08445.1"/>
    <property type="molecule type" value="Genomic_DNA"/>
</dbReference>
<gene>
    <name evidence="1" type="ORF">DFE_1719</name>
</gene>
<reference evidence="1 2" key="1">
    <citation type="journal article" date="2018" name="Sci. Adv.">
        <title>Multi-heme cytochromes provide a pathway for survival in energy-limited environments.</title>
        <authorList>
            <person name="Deng X."/>
            <person name="Dohmae N."/>
            <person name="Nealson K.H."/>
            <person name="Hashimoto K."/>
            <person name="Okamoto A."/>
        </authorList>
    </citation>
    <scope>NUCLEOTIDE SEQUENCE [LARGE SCALE GENOMIC DNA]</scope>
    <source>
        <strain evidence="1 2">IS5</strain>
    </source>
</reference>
<dbReference type="OrthoDB" id="3078668at2"/>
<dbReference type="KEGG" id="dfl:DFE_1719"/>
<dbReference type="AlphaFoldDB" id="A0A2Z6AZ43"/>
<sequence length="169" mass="18210">MSAADHILKNYALFVDGRGYVGNCDELQPPNLALVTEDYRAGGMDAPIALDMGMEKLECTFTLSKQCEHLLGQFGVATNNGVQLTARGALESLDGSVVPVALNMRGTVVKIEHGAWKPGEKSTLSVTVSLTYYKREQNGSVLHEIDVLNMKRIIGGTDRLAAIRDACGI</sequence>
<accession>A0A2Z6AZ43</accession>
<name>A0A2Z6AZ43_9BACT</name>
<dbReference type="NCBIfam" id="TIGR01611">
    <property type="entry name" value="tail_tube"/>
    <property type="match status" value="1"/>
</dbReference>
<dbReference type="Proteomes" id="UP000269883">
    <property type="component" value="Chromosome"/>
</dbReference>
<protein>
    <recommendedName>
        <fullName evidence="3">Phage major tail tube protein</fullName>
    </recommendedName>
</protein>
<organism evidence="1 2">
    <name type="scientific">Desulfovibrio ferrophilus</name>
    <dbReference type="NCBI Taxonomy" id="241368"/>
    <lineage>
        <taxon>Bacteria</taxon>
        <taxon>Pseudomonadati</taxon>
        <taxon>Thermodesulfobacteriota</taxon>
        <taxon>Desulfovibrionia</taxon>
        <taxon>Desulfovibrionales</taxon>
        <taxon>Desulfovibrionaceae</taxon>
        <taxon>Desulfovibrio</taxon>
    </lineage>
</organism>
<evidence type="ECO:0008006" key="3">
    <source>
        <dbReference type="Google" id="ProtNLM"/>
    </source>
</evidence>
<dbReference type="InterPro" id="IPR006498">
    <property type="entry name" value="Tail_tube"/>
</dbReference>
<dbReference type="RefSeq" id="WP_126378545.1">
    <property type="nucleotide sequence ID" value="NZ_AP017378.1"/>
</dbReference>
<evidence type="ECO:0000313" key="1">
    <source>
        <dbReference type="EMBL" id="BBD08445.1"/>
    </source>
</evidence>
<keyword evidence="2" id="KW-1185">Reference proteome</keyword>